<reference evidence="2 3" key="1">
    <citation type="submission" date="2019-07" db="EMBL/GenBank/DDBJ databases">
        <title>New species of Amycolatopsis and Streptomyces.</title>
        <authorList>
            <person name="Duangmal K."/>
            <person name="Teo W.F.A."/>
            <person name="Lipun K."/>
        </authorList>
    </citation>
    <scope>NUCLEOTIDE SEQUENCE [LARGE SCALE GENOMIC DNA]</scope>
    <source>
        <strain evidence="2 3">TISTR 2346</strain>
    </source>
</reference>
<feature type="transmembrane region" description="Helical" evidence="1">
    <location>
        <begin position="50"/>
        <end position="76"/>
    </location>
</feature>
<dbReference type="AlphaFoldDB" id="A0A5N8WGV8"/>
<comment type="caution">
    <text evidence="2">The sequence shown here is derived from an EMBL/GenBank/DDBJ whole genome shotgun (WGS) entry which is preliminary data.</text>
</comment>
<keyword evidence="1" id="KW-1133">Transmembrane helix</keyword>
<organism evidence="2 3">
    <name type="scientific">Streptomyces phyllanthi</name>
    <dbReference type="NCBI Taxonomy" id="1803180"/>
    <lineage>
        <taxon>Bacteria</taxon>
        <taxon>Bacillati</taxon>
        <taxon>Actinomycetota</taxon>
        <taxon>Actinomycetes</taxon>
        <taxon>Kitasatosporales</taxon>
        <taxon>Streptomycetaceae</taxon>
        <taxon>Streptomyces</taxon>
    </lineage>
</organism>
<accession>A0A5N8WGV8</accession>
<dbReference type="EMBL" id="VJZE01000581">
    <property type="protein sequence ID" value="MPY46116.1"/>
    <property type="molecule type" value="Genomic_DNA"/>
</dbReference>
<evidence type="ECO:0000256" key="1">
    <source>
        <dbReference type="SAM" id="Phobius"/>
    </source>
</evidence>
<keyword evidence="3" id="KW-1185">Reference proteome</keyword>
<evidence type="ECO:0000313" key="3">
    <source>
        <dbReference type="Proteomes" id="UP000326979"/>
    </source>
</evidence>
<proteinExistence type="predicted"/>
<gene>
    <name evidence="2" type="ORF">FNH04_41300</name>
</gene>
<dbReference type="Proteomes" id="UP000326979">
    <property type="component" value="Unassembled WGS sequence"/>
</dbReference>
<keyword evidence="1" id="KW-0812">Transmembrane</keyword>
<keyword evidence="1" id="KW-0472">Membrane</keyword>
<sequence>MEHRDSAAGCGCCALSAVGAATAALAWASTDRTRRHMGGGFEGEDTDYTVLVTELPLVLAAGAALPALACAVLLLWMRRRRRATGGGGTSEFDE</sequence>
<dbReference type="RefSeq" id="WP_152791343.1">
    <property type="nucleotide sequence ID" value="NZ_BAABEQ010000046.1"/>
</dbReference>
<evidence type="ECO:0000313" key="2">
    <source>
        <dbReference type="EMBL" id="MPY46116.1"/>
    </source>
</evidence>
<name>A0A5N8WGV8_9ACTN</name>
<protein>
    <submittedName>
        <fullName evidence="2">Uncharacterized protein</fullName>
    </submittedName>
</protein>